<proteinExistence type="inferred from homology"/>
<evidence type="ECO:0000256" key="8">
    <source>
        <dbReference type="SAM" id="MobiDB-lite"/>
    </source>
</evidence>
<dbReference type="InterPro" id="IPR035906">
    <property type="entry name" value="MetI-like_sf"/>
</dbReference>
<dbReference type="Pfam" id="PF00528">
    <property type="entry name" value="BPD_transp_1"/>
    <property type="match status" value="2"/>
</dbReference>
<keyword evidence="5 7" id="KW-1133">Transmembrane helix</keyword>
<keyword evidence="11" id="KW-1185">Reference proteome</keyword>
<dbReference type="Gene3D" id="1.10.3720.10">
    <property type="entry name" value="MetI-like"/>
    <property type="match status" value="2"/>
</dbReference>
<feature type="region of interest" description="Disordered" evidence="8">
    <location>
        <begin position="1"/>
        <end position="32"/>
    </location>
</feature>
<feature type="transmembrane region" description="Helical" evidence="7">
    <location>
        <begin position="433"/>
        <end position="454"/>
    </location>
</feature>
<feature type="domain" description="ABC transmembrane type-1" evidence="9">
    <location>
        <begin position="359"/>
        <end position="565"/>
    </location>
</feature>
<feature type="transmembrane region" description="Helical" evidence="7">
    <location>
        <begin position="120"/>
        <end position="140"/>
    </location>
</feature>
<dbReference type="Proteomes" id="UP000606490">
    <property type="component" value="Unassembled WGS sequence"/>
</dbReference>
<keyword evidence="4 7" id="KW-0812">Transmembrane</keyword>
<feature type="transmembrane region" description="Helical" evidence="7">
    <location>
        <begin position="544"/>
        <end position="565"/>
    </location>
</feature>
<evidence type="ECO:0000256" key="5">
    <source>
        <dbReference type="ARBA" id="ARBA00022989"/>
    </source>
</evidence>
<feature type="transmembrane region" description="Helical" evidence="7">
    <location>
        <begin position="167"/>
        <end position="185"/>
    </location>
</feature>
<evidence type="ECO:0000256" key="2">
    <source>
        <dbReference type="ARBA" id="ARBA00022448"/>
    </source>
</evidence>
<feature type="domain" description="ABC transmembrane type-1" evidence="9">
    <location>
        <begin position="82"/>
        <end position="291"/>
    </location>
</feature>
<gene>
    <name evidence="10" type="ORF">JMJ55_05110</name>
</gene>
<sequence length="576" mass="60441">MAAAGTPAPPTASRCRASPWRNGKPARPPNRPRPHLPVWTLLALPLAALIAAPLAAVLAAAAAPAAGDAFRHIAATTLPEMLANTGLLALLVGAIAGSAGALTAWLVTACRFPGRRVLDVALLLPMAMPAYVCAYAYAWLLDVAGPVQSALRAATGLRWGQYWFPEIRSLPGAAMMLGMVLYPYVHLLCRTAFEQQGPALLEASRNLGLTLPRSFLRLALPMARPALVGGLALVLMETLADFGTVQHFALRTFTTGLYEAWFGMGDRGAASRLAACLMGLVALLLALEALARGGRRFHPTTTRQPPLRPVALPGWKAAAALLACALPVTLGFLVPAGVLLHLMVEVGDPLSPTRFLPYARNSLVLAGIAGLLAVALAALLAWAARLHPRPTLRAARRIAGLGYAVPGSVIAVGTLVPLGLFDNALDAWMRARFGIGTGLLLSGGIAALVFAYLVRFLAVALASVEAGLARIRPSLREAARSLGAGPGAAIARVEWPLARSSLLGAFLLVFVDTMKELPATLLIRPFDFDTLAVRVHSLASDERLAEASTTALLIVLAGLLPVLLLTRAMRQTGRDG</sequence>
<evidence type="ECO:0000256" key="7">
    <source>
        <dbReference type="RuleBase" id="RU363032"/>
    </source>
</evidence>
<evidence type="ECO:0000256" key="3">
    <source>
        <dbReference type="ARBA" id="ARBA00022475"/>
    </source>
</evidence>
<feature type="transmembrane region" description="Helical" evidence="7">
    <location>
        <begin position="86"/>
        <end position="108"/>
    </location>
</feature>
<comment type="subcellular location">
    <subcellularLocation>
        <location evidence="1 7">Cell membrane</location>
        <topology evidence="1 7">Multi-pass membrane protein</topology>
    </subcellularLocation>
</comment>
<keyword evidence="2 7" id="KW-0813">Transport</keyword>
<evidence type="ECO:0000256" key="6">
    <source>
        <dbReference type="ARBA" id="ARBA00023136"/>
    </source>
</evidence>
<feature type="transmembrane region" description="Helical" evidence="7">
    <location>
        <begin position="269"/>
        <end position="287"/>
    </location>
</feature>
<dbReference type="PANTHER" id="PTHR30183:SF2">
    <property type="entry name" value="IRON UTILIZATION PROTEIN"/>
    <property type="match status" value="1"/>
</dbReference>
<dbReference type="CDD" id="cd06261">
    <property type="entry name" value="TM_PBP2"/>
    <property type="match status" value="2"/>
</dbReference>
<keyword evidence="3" id="KW-1003">Cell membrane</keyword>
<comment type="caution">
    <text evidence="10">The sequence shown here is derived from an EMBL/GenBank/DDBJ whole genome shotgun (WGS) entry which is preliminary data.</text>
</comment>
<evidence type="ECO:0000313" key="10">
    <source>
        <dbReference type="EMBL" id="MBL6454693.1"/>
    </source>
</evidence>
<keyword evidence="6 7" id="KW-0472">Membrane</keyword>
<feature type="transmembrane region" description="Helical" evidence="7">
    <location>
        <begin position="41"/>
        <end position="66"/>
    </location>
</feature>
<dbReference type="PROSITE" id="PS50928">
    <property type="entry name" value="ABC_TM1"/>
    <property type="match status" value="2"/>
</dbReference>
<organism evidence="10 11">
    <name type="scientific">Belnapia mucosa</name>
    <dbReference type="NCBI Taxonomy" id="2804532"/>
    <lineage>
        <taxon>Bacteria</taxon>
        <taxon>Pseudomonadati</taxon>
        <taxon>Pseudomonadota</taxon>
        <taxon>Alphaproteobacteria</taxon>
        <taxon>Acetobacterales</taxon>
        <taxon>Roseomonadaceae</taxon>
        <taxon>Belnapia</taxon>
    </lineage>
</organism>
<reference evidence="10 11" key="1">
    <citation type="submission" date="2021-01" db="EMBL/GenBank/DDBJ databases">
        <title>Belnapia mucosa sp. nov. and Belnapia arida sp. nov., isolated from the Tabernas Desert (Almeria, Spain).</title>
        <authorList>
            <person name="Molina-Menor E."/>
            <person name="Vidal-Verdu A."/>
            <person name="Calonge A."/>
            <person name="Satari L."/>
            <person name="Pereto Magraner J."/>
            <person name="Porcar Miralles M."/>
        </authorList>
    </citation>
    <scope>NUCLEOTIDE SEQUENCE [LARGE SCALE GENOMIC DNA]</scope>
    <source>
        <strain evidence="10 11">T6</strain>
    </source>
</reference>
<evidence type="ECO:0000256" key="1">
    <source>
        <dbReference type="ARBA" id="ARBA00004651"/>
    </source>
</evidence>
<name>A0ABS1UZ07_9PROT</name>
<feature type="transmembrane region" description="Helical" evidence="7">
    <location>
        <begin position="363"/>
        <end position="386"/>
    </location>
</feature>
<evidence type="ECO:0000313" key="11">
    <source>
        <dbReference type="Proteomes" id="UP000606490"/>
    </source>
</evidence>
<evidence type="ECO:0000256" key="4">
    <source>
        <dbReference type="ARBA" id="ARBA00022692"/>
    </source>
</evidence>
<accession>A0ABS1UZ07</accession>
<comment type="similarity">
    <text evidence="7">Belongs to the binding-protein-dependent transport system permease family.</text>
</comment>
<feature type="transmembrane region" description="Helical" evidence="7">
    <location>
        <begin position="398"/>
        <end position="421"/>
    </location>
</feature>
<dbReference type="SUPFAM" id="SSF161098">
    <property type="entry name" value="MetI-like"/>
    <property type="match status" value="2"/>
</dbReference>
<dbReference type="InterPro" id="IPR000515">
    <property type="entry name" value="MetI-like"/>
</dbReference>
<feature type="transmembrane region" description="Helical" evidence="7">
    <location>
        <begin position="226"/>
        <end position="249"/>
    </location>
</feature>
<feature type="transmembrane region" description="Helical" evidence="7">
    <location>
        <begin position="317"/>
        <end position="343"/>
    </location>
</feature>
<feature type="transmembrane region" description="Helical" evidence="7">
    <location>
        <begin position="502"/>
        <end position="524"/>
    </location>
</feature>
<dbReference type="PANTHER" id="PTHR30183">
    <property type="entry name" value="MOLYBDENUM TRANSPORT SYSTEM PERMEASE PROTEIN MODB"/>
    <property type="match status" value="1"/>
</dbReference>
<dbReference type="EMBL" id="JAEUXJ010000002">
    <property type="protein sequence ID" value="MBL6454693.1"/>
    <property type="molecule type" value="Genomic_DNA"/>
</dbReference>
<protein>
    <submittedName>
        <fullName evidence="10">Iron ABC transporter permease</fullName>
    </submittedName>
</protein>
<evidence type="ECO:0000259" key="9">
    <source>
        <dbReference type="PROSITE" id="PS50928"/>
    </source>
</evidence>